<dbReference type="AlphaFoldDB" id="A0A124BS82"/>
<name>A0A124BS82_9DEIO</name>
<dbReference type="RefSeq" id="WP_058979443.1">
    <property type="nucleotide sequence ID" value="NZ_BCMS01000003.1"/>
</dbReference>
<evidence type="ECO:0000313" key="3">
    <source>
        <dbReference type="EMBL" id="GAQ23505.1"/>
    </source>
</evidence>
<dbReference type="Proteomes" id="UP000056209">
    <property type="component" value="Unassembled WGS sequence"/>
</dbReference>
<dbReference type="OrthoDB" id="73611at2"/>
<evidence type="ECO:0000256" key="1">
    <source>
        <dbReference type="SAM" id="Phobius"/>
    </source>
</evidence>
<keyword evidence="1" id="KW-1133">Transmembrane helix</keyword>
<feature type="signal peptide" evidence="2">
    <location>
        <begin position="1"/>
        <end position="37"/>
    </location>
</feature>
<organism evidence="3 4">
    <name type="scientific">Deinococcus grandis</name>
    <dbReference type="NCBI Taxonomy" id="57498"/>
    <lineage>
        <taxon>Bacteria</taxon>
        <taxon>Thermotogati</taxon>
        <taxon>Deinococcota</taxon>
        <taxon>Deinococci</taxon>
        <taxon>Deinococcales</taxon>
        <taxon>Deinococcaceae</taxon>
        <taxon>Deinococcus</taxon>
    </lineage>
</organism>
<feature type="transmembrane region" description="Helical" evidence="1">
    <location>
        <begin position="67"/>
        <end position="86"/>
    </location>
</feature>
<keyword evidence="1" id="KW-0472">Membrane</keyword>
<keyword evidence="2" id="KW-0732">Signal</keyword>
<feature type="chain" id="PRO_5007170185" description="Conjugal transfer protein TrbC" evidence="2">
    <location>
        <begin position="38"/>
        <end position="118"/>
    </location>
</feature>
<evidence type="ECO:0000313" key="4">
    <source>
        <dbReference type="Proteomes" id="UP000056209"/>
    </source>
</evidence>
<reference evidence="4" key="1">
    <citation type="submission" date="2015-11" db="EMBL/GenBank/DDBJ databases">
        <title>Draft Genome Sequence of the Radioresistant Bacterium Deinococcus grandis, Isolated from Freshwater Fish in Japan.</title>
        <authorList>
            <person name="Satoh K."/>
            <person name="Onodera T."/>
            <person name="Omoso K."/>
            <person name="Takeda-Yano K."/>
            <person name="Katayama T."/>
            <person name="Oono Y."/>
            <person name="Narumi I."/>
        </authorList>
    </citation>
    <scope>NUCLEOTIDE SEQUENCE [LARGE SCALE GENOMIC DNA]</scope>
    <source>
        <strain evidence="4">ATCC 43672</strain>
    </source>
</reference>
<feature type="transmembrane region" description="Helical" evidence="1">
    <location>
        <begin position="93"/>
        <end position="117"/>
    </location>
</feature>
<comment type="caution">
    <text evidence="3">The sequence shown here is derived from an EMBL/GenBank/DDBJ whole genome shotgun (WGS) entry which is preliminary data.</text>
</comment>
<gene>
    <name evidence="3" type="ORF">DEIGR_310024</name>
</gene>
<sequence length="118" mass="12634">MNTQNPVRPVSALHAVNALYLRLVVLLTLAFSSSSFAQATPEAFQKNMDDKAGVFCKYVNILPQSKWVTLVALVFFIIGAILMIFGGRGGNVYLFRGIGAVVIIPALISLGASFGIVC</sequence>
<keyword evidence="4" id="KW-1185">Reference proteome</keyword>
<evidence type="ECO:0000256" key="2">
    <source>
        <dbReference type="SAM" id="SignalP"/>
    </source>
</evidence>
<keyword evidence="1" id="KW-0812">Transmembrane</keyword>
<accession>A0A124BS82</accession>
<protein>
    <recommendedName>
        <fullName evidence="5">Conjugal transfer protein TrbC</fullName>
    </recommendedName>
</protein>
<dbReference type="EMBL" id="BCMS01000003">
    <property type="protein sequence ID" value="GAQ23505.1"/>
    <property type="molecule type" value="Genomic_DNA"/>
</dbReference>
<evidence type="ECO:0008006" key="5">
    <source>
        <dbReference type="Google" id="ProtNLM"/>
    </source>
</evidence>
<proteinExistence type="predicted"/>